<evidence type="ECO:0000313" key="2">
    <source>
        <dbReference type="EMBL" id="QUD86541.1"/>
    </source>
</evidence>
<dbReference type="InterPro" id="IPR046879">
    <property type="entry name" value="KANL3/Tex30_Abhydrolase"/>
</dbReference>
<dbReference type="RefSeq" id="WP_211936593.1">
    <property type="nucleotide sequence ID" value="NZ_CP073078.1"/>
</dbReference>
<dbReference type="KEGG" id="caul:KCG34_15765"/>
<name>A0A975FWP8_9CAUL</name>
<dbReference type="InterPro" id="IPR029058">
    <property type="entry name" value="AB_hydrolase_fold"/>
</dbReference>
<keyword evidence="3" id="KW-1185">Reference proteome</keyword>
<dbReference type="EMBL" id="CP073078">
    <property type="protein sequence ID" value="QUD86541.1"/>
    <property type="molecule type" value="Genomic_DNA"/>
</dbReference>
<reference evidence="2" key="1">
    <citation type="submission" date="2021-04" db="EMBL/GenBank/DDBJ databases">
        <title>The complete genome sequence of Caulobacter sp. S6.</title>
        <authorList>
            <person name="Tang Y."/>
            <person name="Ouyang W."/>
            <person name="Liu Q."/>
            <person name="Huang B."/>
            <person name="Guo Z."/>
            <person name="Lei P."/>
        </authorList>
    </citation>
    <scope>NUCLEOTIDE SEQUENCE</scope>
    <source>
        <strain evidence="2">S6</strain>
    </source>
</reference>
<evidence type="ECO:0000259" key="1">
    <source>
        <dbReference type="Pfam" id="PF20408"/>
    </source>
</evidence>
<dbReference type="Gene3D" id="3.40.50.1820">
    <property type="entry name" value="alpha/beta hydrolase"/>
    <property type="match status" value="1"/>
</dbReference>
<feature type="domain" description="KANL3/Tex30 alpha/beta hydrolase-like" evidence="1">
    <location>
        <begin position="53"/>
        <end position="160"/>
    </location>
</feature>
<accession>A0A975FWP8</accession>
<gene>
    <name evidence="2" type="ORF">KCG34_15765</name>
</gene>
<dbReference type="Pfam" id="PF20408">
    <property type="entry name" value="Abhydrolase_11"/>
    <property type="match status" value="1"/>
</dbReference>
<protein>
    <recommendedName>
        <fullName evidence="1">KANL3/Tex30 alpha/beta hydrolase-like domain-containing protein</fullName>
    </recommendedName>
</protein>
<organism evidence="2 3">
    <name type="scientific">Phenylobacterium montanum</name>
    <dbReference type="NCBI Taxonomy" id="2823693"/>
    <lineage>
        <taxon>Bacteria</taxon>
        <taxon>Pseudomonadati</taxon>
        <taxon>Pseudomonadota</taxon>
        <taxon>Alphaproteobacteria</taxon>
        <taxon>Caulobacterales</taxon>
        <taxon>Caulobacteraceae</taxon>
        <taxon>Phenylobacterium</taxon>
    </lineage>
</organism>
<proteinExistence type="predicted"/>
<dbReference type="SUPFAM" id="SSF53474">
    <property type="entry name" value="alpha/beta-Hydrolases"/>
    <property type="match status" value="1"/>
</dbReference>
<sequence length="238" mass="25523">MDGTVFYLGGASYPADRQVEDVLRARFVAEGASFVGHREVLGQGSGQGRGASVEEMVAALRRVVTRRRGDGPAILAGRSSGAHAATLFAAERPVTAVVCYGYPFKNPSFVLQPGRFAHLAALTTPTLILQGMRDVYGGLGLTEDYALSPAVGLHFFDGSHEADFDAPGCAHLPDLIVNFASGGWRSPGHRGARFDEADYLARHPDVAAAVAEGRFRSGADHFQRLGRDEGRRFRLLPK</sequence>
<dbReference type="Proteomes" id="UP000676409">
    <property type="component" value="Chromosome"/>
</dbReference>
<evidence type="ECO:0000313" key="3">
    <source>
        <dbReference type="Proteomes" id="UP000676409"/>
    </source>
</evidence>
<dbReference type="AlphaFoldDB" id="A0A975FWP8"/>